<dbReference type="GO" id="GO:0005524">
    <property type="term" value="F:ATP binding"/>
    <property type="evidence" value="ECO:0007669"/>
    <property type="project" value="UniProtKB-UniRule"/>
</dbReference>
<comment type="pathway">
    <text evidence="2">Cofactor biosynthesis; thiamine diphosphate biosynthesis; thiamine diphosphate from thiamine phosphate: step 1/1.</text>
</comment>
<dbReference type="AlphaFoldDB" id="A0A7C4AGP9"/>
<feature type="binding site" evidence="2">
    <location>
        <position position="78"/>
    </location>
    <ligand>
        <name>Mg(2+)</name>
        <dbReference type="ChEBI" id="CHEBI:18420"/>
        <label>2</label>
    </ligand>
</feature>
<dbReference type="NCBIfam" id="TIGR01379">
    <property type="entry name" value="thiL"/>
    <property type="match status" value="1"/>
</dbReference>
<organism evidence="5">
    <name type="scientific">Fundidesulfovibrio putealis</name>
    <dbReference type="NCBI Taxonomy" id="270496"/>
    <lineage>
        <taxon>Bacteria</taxon>
        <taxon>Pseudomonadati</taxon>
        <taxon>Thermodesulfobacteriota</taxon>
        <taxon>Desulfovibrionia</taxon>
        <taxon>Desulfovibrionales</taxon>
        <taxon>Desulfovibrionaceae</taxon>
        <taxon>Fundidesulfovibrio</taxon>
    </lineage>
</organism>
<protein>
    <recommendedName>
        <fullName evidence="2">Thiamine-monophosphate kinase</fullName>
        <shortName evidence="2">TMP kinase</shortName>
        <shortName evidence="2">Thiamine-phosphate kinase</shortName>
        <ecNumber evidence="2">2.7.4.16</ecNumber>
    </recommendedName>
</protein>
<comment type="caution">
    <text evidence="5">The sequence shown here is derived from an EMBL/GenBank/DDBJ whole genome shotgun (WGS) entry which is preliminary data.</text>
</comment>
<dbReference type="Pfam" id="PF02769">
    <property type="entry name" value="AIRS_C"/>
    <property type="match status" value="1"/>
</dbReference>
<reference evidence="5" key="1">
    <citation type="journal article" date="2020" name="mSystems">
        <title>Genome- and Community-Level Interaction Insights into Carbon Utilization and Element Cycling Functions of Hydrothermarchaeota in Hydrothermal Sediment.</title>
        <authorList>
            <person name="Zhou Z."/>
            <person name="Liu Y."/>
            <person name="Xu W."/>
            <person name="Pan J."/>
            <person name="Luo Z.H."/>
            <person name="Li M."/>
        </authorList>
    </citation>
    <scope>NUCLEOTIDE SEQUENCE [LARGE SCALE GENOMIC DNA]</scope>
    <source>
        <strain evidence="5">SpSt-413</strain>
    </source>
</reference>
<keyword evidence="1 2" id="KW-0784">Thiamine biosynthesis</keyword>
<dbReference type="InterPro" id="IPR036676">
    <property type="entry name" value="PurM-like_C_sf"/>
</dbReference>
<dbReference type="GO" id="GO:0000287">
    <property type="term" value="F:magnesium ion binding"/>
    <property type="evidence" value="ECO:0007669"/>
    <property type="project" value="UniProtKB-UniRule"/>
</dbReference>
<keyword evidence="2" id="KW-0547">Nucleotide-binding</keyword>
<comment type="function">
    <text evidence="2">Catalyzes the ATP-dependent phosphorylation of thiamine-monophosphate (TMP) to form thiamine-pyrophosphate (TPP), the active form of vitamin B1.</text>
</comment>
<feature type="binding site" evidence="2">
    <location>
        <position position="219"/>
    </location>
    <ligand>
        <name>Mg(2+)</name>
        <dbReference type="ChEBI" id="CHEBI:18420"/>
        <label>3</label>
    </ligand>
</feature>
<feature type="binding site" evidence="2">
    <location>
        <position position="56"/>
    </location>
    <ligand>
        <name>substrate</name>
    </ligand>
</feature>
<feature type="binding site" evidence="2">
    <location>
        <position position="221"/>
    </location>
    <ligand>
        <name>ATP</name>
        <dbReference type="ChEBI" id="CHEBI:30616"/>
    </ligand>
</feature>
<evidence type="ECO:0000256" key="2">
    <source>
        <dbReference type="HAMAP-Rule" id="MF_02128"/>
    </source>
</evidence>
<feature type="binding site" evidence="2">
    <location>
        <position position="49"/>
    </location>
    <ligand>
        <name>Mg(2+)</name>
        <dbReference type="ChEBI" id="CHEBI:18420"/>
        <label>1</label>
    </ligand>
</feature>
<evidence type="ECO:0000259" key="4">
    <source>
        <dbReference type="Pfam" id="PF02769"/>
    </source>
</evidence>
<dbReference type="HAMAP" id="MF_02128">
    <property type="entry name" value="TMP_kinase"/>
    <property type="match status" value="1"/>
</dbReference>
<dbReference type="SUPFAM" id="SSF55326">
    <property type="entry name" value="PurM N-terminal domain-like"/>
    <property type="match status" value="1"/>
</dbReference>
<comment type="miscellaneous">
    <text evidence="2">Reaction mechanism of ThiL seems to utilize a direct, inline transfer of the gamma-phosphate of ATP to TMP rather than a phosphorylated enzyme intermediate.</text>
</comment>
<feature type="binding site" evidence="2">
    <location>
        <begin position="125"/>
        <end position="126"/>
    </location>
    <ligand>
        <name>ATP</name>
        <dbReference type="ChEBI" id="CHEBI:30616"/>
    </ligand>
</feature>
<feature type="binding site" evidence="2">
    <location>
        <position position="49"/>
    </location>
    <ligand>
        <name>Mg(2+)</name>
        <dbReference type="ChEBI" id="CHEBI:18420"/>
        <label>2</label>
    </ligand>
</feature>
<dbReference type="EMBL" id="DSRP01000361">
    <property type="protein sequence ID" value="HGG92339.1"/>
    <property type="molecule type" value="Genomic_DNA"/>
</dbReference>
<dbReference type="EC" id="2.7.4.16" evidence="2"/>
<keyword evidence="2" id="KW-0067">ATP-binding</keyword>
<dbReference type="PIRSF" id="PIRSF005303">
    <property type="entry name" value="Thiam_monoph_kin"/>
    <property type="match status" value="1"/>
</dbReference>
<proteinExistence type="inferred from homology"/>
<dbReference type="GO" id="GO:0009229">
    <property type="term" value="P:thiamine diphosphate biosynthetic process"/>
    <property type="evidence" value="ECO:0007669"/>
    <property type="project" value="UniProtKB-UniRule"/>
</dbReference>
<feature type="binding site" evidence="2">
    <location>
        <position position="222"/>
    </location>
    <ligand>
        <name>Mg(2+)</name>
        <dbReference type="ChEBI" id="CHEBI:18420"/>
        <label>5</label>
    </ligand>
</feature>
<keyword evidence="2 5" id="KW-0418">Kinase</keyword>
<dbReference type="GO" id="GO:0009228">
    <property type="term" value="P:thiamine biosynthetic process"/>
    <property type="evidence" value="ECO:0007669"/>
    <property type="project" value="UniProtKB-KW"/>
</dbReference>
<feature type="binding site" evidence="2">
    <location>
        <position position="34"/>
    </location>
    <ligand>
        <name>Mg(2+)</name>
        <dbReference type="ChEBI" id="CHEBI:18420"/>
        <label>4</label>
    </ligand>
</feature>
<feature type="binding site" evidence="2">
    <location>
        <position position="152"/>
    </location>
    <ligand>
        <name>ATP</name>
        <dbReference type="ChEBI" id="CHEBI:30616"/>
    </ligand>
</feature>
<feature type="binding site" evidence="2">
    <location>
        <position position="318"/>
    </location>
    <ligand>
        <name>substrate</name>
    </ligand>
</feature>
<feature type="domain" description="PurM-like N-terminal" evidence="3">
    <location>
        <begin position="32"/>
        <end position="142"/>
    </location>
</feature>
<keyword evidence="2" id="KW-0479">Metal-binding</keyword>
<dbReference type="InterPro" id="IPR010918">
    <property type="entry name" value="PurM-like_C_dom"/>
</dbReference>
<feature type="binding site" evidence="2">
    <location>
        <position position="34"/>
    </location>
    <ligand>
        <name>Mg(2+)</name>
        <dbReference type="ChEBI" id="CHEBI:18420"/>
        <label>3</label>
    </ligand>
</feature>
<evidence type="ECO:0000313" key="5">
    <source>
        <dbReference type="EMBL" id="HGG92339.1"/>
    </source>
</evidence>
<name>A0A7C4AGP9_9BACT</name>
<keyword evidence="2 5" id="KW-0808">Transferase</keyword>
<dbReference type="UniPathway" id="UPA00060">
    <property type="reaction ID" value="UER00142"/>
</dbReference>
<dbReference type="Gene3D" id="3.30.1330.10">
    <property type="entry name" value="PurM-like, N-terminal domain"/>
    <property type="match status" value="1"/>
</dbReference>
<feature type="binding site" evidence="2">
    <location>
        <position position="47"/>
    </location>
    <ligand>
        <name>Mg(2+)</name>
        <dbReference type="ChEBI" id="CHEBI:18420"/>
        <label>4</label>
    </ligand>
</feature>
<feature type="binding site" evidence="2">
    <location>
        <position position="78"/>
    </location>
    <ligand>
        <name>Mg(2+)</name>
        <dbReference type="ChEBI" id="CHEBI:18420"/>
        <label>3</label>
    </ligand>
</feature>
<feature type="binding site" evidence="2">
    <location>
        <position position="126"/>
    </location>
    <ligand>
        <name>Mg(2+)</name>
        <dbReference type="ChEBI" id="CHEBI:18420"/>
        <label>1</label>
    </ligand>
</feature>
<accession>A0A7C4AGP9</accession>
<dbReference type="CDD" id="cd02194">
    <property type="entry name" value="ThiL"/>
    <property type="match status" value="1"/>
</dbReference>
<dbReference type="Gene3D" id="3.90.650.10">
    <property type="entry name" value="PurM-like C-terminal domain"/>
    <property type="match status" value="1"/>
</dbReference>
<dbReference type="InterPro" id="IPR006283">
    <property type="entry name" value="ThiL-like"/>
</dbReference>
<comment type="similarity">
    <text evidence="2">Belongs to the thiamine-monophosphate kinase family.</text>
</comment>
<comment type="catalytic activity">
    <reaction evidence="2">
        <text>thiamine phosphate + ATP = thiamine diphosphate + ADP</text>
        <dbReference type="Rhea" id="RHEA:15913"/>
        <dbReference type="ChEBI" id="CHEBI:30616"/>
        <dbReference type="ChEBI" id="CHEBI:37575"/>
        <dbReference type="ChEBI" id="CHEBI:58937"/>
        <dbReference type="ChEBI" id="CHEBI:456216"/>
        <dbReference type="EC" id="2.7.4.16"/>
    </reaction>
</comment>
<gene>
    <name evidence="2 5" type="primary">thiL</name>
    <name evidence="5" type="ORF">ENR59_05230</name>
</gene>
<dbReference type="InterPro" id="IPR036921">
    <property type="entry name" value="PurM-like_N_sf"/>
</dbReference>
<dbReference type="PANTHER" id="PTHR30270:SF0">
    <property type="entry name" value="THIAMINE-MONOPHOSPHATE KINASE"/>
    <property type="match status" value="1"/>
</dbReference>
<evidence type="ECO:0000259" key="3">
    <source>
        <dbReference type="Pfam" id="PF00586"/>
    </source>
</evidence>
<comment type="caution">
    <text evidence="2">Lacks conserved residue(s) required for the propagation of feature annotation.</text>
</comment>
<dbReference type="Pfam" id="PF00586">
    <property type="entry name" value="AIRS"/>
    <property type="match status" value="1"/>
</dbReference>
<sequence>MNTAPFTSEDHFLEAISARFPNTHPHMLLGRGDDCAILNFPDTVAMTCDLFVEDVHFRRSYFSPQDAGYKALAVNLSDLAGMGAKPLGFALGLAGPPGTPAAYWEGMLDGMAALAGRVGLPLVGGDLNACASIVVSITAWGQAGPSGRLLKRAQCMPGDVLFVVGEIGLAAVGLARLEAMGPSAARDWPEAVAAHLRPVARLDEGFALADFRGCRGLMDVSDGLARDLPRFLPRGLGAELAMDPDLLHPELLAHARDTGADPALLAVTGGEDYALLGACDRTLFLEIFGRIPGVTPIGAARPGGGITLNGAPVTARGFDHFG</sequence>
<feature type="binding site" evidence="2">
    <location>
        <position position="271"/>
    </location>
    <ligand>
        <name>substrate</name>
    </ligand>
</feature>
<feature type="domain" description="PurM-like C-terminal" evidence="4">
    <location>
        <begin position="157"/>
        <end position="262"/>
    </location>
</feature>
<dbReference type="SUPFAM" id="SSF56042">
    <property type="entry name" value="PurM C-terminal domain-like"/>
    <property type="match status" value="1"/>
</dbReference>
<evidence type="ECO:0000256" key="1">
    <source>
        <dbReference type="ARBA" id="ARBA00022977"/>
    </source>
</evidence>
<keyword evidence="2" id="KW-0460">Magnesium</keyword>
<dbReference type="PANTHER" id="PTHR30270">
    <property type="entry name" value="THIAMINE-MONOPHOSPHATE KINASE"/>
    <property type="match status" value="1"/>
</dbReference>
<dbReference type="GO" id="GO:0009030">
    <property type="term" value="F:thiamine-phosphate kinase activity"/>
    <property type="evidence" value="ECO:0007669"/>
    <property type="project" value="UniProtKB-UniRule"/>
</dbReference>
<dbReference type="InterPro" id="IPR016188">
    <property type="entry name" value="PurM-like_N"/>
</dbReference>
<feature type="binding site" evidence="2">
    <location>
        <position position="78"/>
    </location>
    <ligand>
        <name>Mg(2+)</name>
        <dbReference type="ChEBI" id="CHEBI:18420"/>
        <label>4</label>
    </ligand>
</feature>